<evidence type="ECO:0000313" key="2">
    <source>
        <dbReference type="EMBL" id="SDW95826.1"/>
    </source>
</evidence>
<dbReference type="Proteomes" id="UP000198569">
    <property type="component" value="Unassembled WGS sequence"/>
</dbReference>
<dbReference type="InterPro" id="IPR034660">
    <property type="entry name" value="DinB/YfiT-like"/>
</dbReference>
<dbReference type="OrthoDB" id="9796039at2"/>
<feature type="domain" description="DinB-like" evidence="1">
    <location>
        <begin position="43"/>
        <end position="171"/>
    </location>
</feature>
<evidence type="ECO:0000313" key="3">
    <source>
        <dbReference type="Proteomes" id="UP000198569"/>
    </source>
</evidence>
<dbReference type="InterPro" id="IPR024775">
    <property type="entry name" value="DinB-like"/>
</dbReference>
<reference evidence="3" key="1">
    <citation type="submission" date="2016-10" db="EMBL/GenBank/DDBJ databases">
        <authorList>
            <person name="Varghese N."/>
            <person name="Submissions S."/>
        </authorList>
    </citation>
    <scope>NUCLEOTIDE SEQUENCE [LARGE SCALE GENOMIC DNA]</scope>
    <source>
        <strain evidence="3">DSM 15718</strain>
    </source>
</reference>
<dbReference type="SUPFAM" id="SSF109854">
    <property type="entry name" value="DinB/YfiT-like putative metalloenzymes"/>
    <property type="match status" value="1"/>
</dbReference>
<protein>
    <submittedName>
        <fullName evidence="2">DinB superfamily protein</fullName>
    </submittedName>
</protein>
<dbReference type="NCBIfam" id="NF009807">
    <property type="entry name" value="PRK13291.1"/>
    <property type="match status" value="1"/>
</dbReference>
<keyword evidence="3" id="KW-1185">Reference proteome</keyword>
<evidence type="ECO:0000259" key="1">
    <source>
        <dbReference type="Pfam" id="PF12867"/>
    </source>
</evidence>
<accession>A0A1H2XSL4</accession>
<dbReference type="EMBL" id="FNMV01000006">
    <property type="protein sequence ID" value="SDW95826.1"/>
    <property type="molecule type" value="Genomic_DNA"/>
</dbReference>
<organism evidence="2 3">
    <name type="scientific">Flavobacterium degerlachei</name>
    <dbReference type="NCBI Taxonomy" id="229203"/>
    <lineage>
        <taxon>Bacteria</taxon>
        <taxon>Pseudomonadati</taxon>
        <taxon>Bacteroidota</taxon>
        <taxon>Flavobacteriia</taxon>
        <taxon>Flavobacteriales</taxon>
        <taxon>Flavobacteriaceae</taxon>
        <taxon>Flavobacterium</taxon>
    </lineage>
</organism>
<proteinExistence type="predicted"/>
<dbReference type="STRING" id="229203.SAMN05444338_1066"/>
<dbReference type="AlphaFoldDB" id="A0A1H2XSL4"/>
<name>A0A1H2XSL4_9FLAO</name>
<dbReference type="Gene3D" id="1.20.120.450">
    <property type="entry name" value="dinb family like domain"/>
    <property type="match status" value="1"/>
</dbReference>
<dbReference type="RefSeq" id="WP_091431271.1">
    <property type="nucleotide sequence ID" value="NZ_FNMV01000006.1"/>
</dbReference>
<gene>
    <name evidence="2" type="ORF">SAMN05444338_1066</name>
</gene>
<sequence length="180" mass="21121">MENLNLEKLSYPIGKFTAPRIYSKNYLLEKIAEIAAFPEILKKEVAHLTALQLDTYYREGGWTVRQLIHHCAESHMNCYIRIKWTLTENKPVIKQYDENLWSDLNDSLTMPIEPTLSLLEGLHFRLAYIMNSLSEKDLEKSFIHPENGNEFALKEIIGTYAWHGNHHLAHITELKKRNNW</sequence>
<dbReference type="Pfam" id="PF12867">
    <property type="entry name" value="DinB_2"/>
    <property type="match status" value="1"/>
</dbReference>